<dbReference type="GeneID" id="7833939"/>
<evidence type="ECO:0000313" key="4">
    <source>
        <dbReference type="Proteomes" id="UP000009168"/>
    </source>
</evidence>
<dbReference type="FunCoup" id="Q22W05">
    <property type="interactions" value="8"/>
</dbReference>
<dbReference type="KEGG" id="tet:TTHERM_00161270"/>
<gene>
    <name evidence="3" type="ORF">TTHERM_00161270</name>
</gene>
<sequence length="215" mass="25103">MEEAPHLNEDQLNEIYSWVDSIPLSRPKKNIARDFSDGVLMAEVVAHCIPRLVELHNYSAANSVKQKYYNWETLNKKVFSKLGLLVCKTDITNIVECKPEVIERVLKLVKNHIEAFNSDPQNFSPEKSQKSFNQIKRGGALMDRGNNKQRFQNQDNQYQQSQQDEIIWEKDQTISELRETIEILELKMKKLEDLIKLKDNKIATLQNRMAEHGLY</sequence>
<dbReference type="OMA" id="TNIVECK"/>
<keyword evidence="4" id="KW-1185">Reference proteome</keyword>
<dbReference type="OrthoDB" id="193300at2759"/>
<feature type="coiled-coil region" evidence="1">
    <location>
        <begin position="174"/>
        <end position="208"/>
    </location>
</feature>
<dbReference type="eggNOG" id="ENOG502S497">
    <property type="taxonomic scope" value="Eukaryota"/>
</dbReference>
<dbReference type="SUPFAM" id="SSF47576">
    <property type="entry name" value="Calponin-homology domain, CH-domain"/>
    <property type="match status" value="1"/>
</dbReference>
<evidence type="ECO:0000313" key="3">
    <source>
        <dbReference type="EMBL" id="EAR89611.2"/>
    </source>
</evidence>
<protein>
    <submittedName>
        <fullName evidence="3">Sperm flagellar protein</fullName>
    </submittedName>
</protein>
<dbReference type="AlphaFoldDB" id="Q22W05"/>
<evidence type="ECO:0000259" key="2">
    <source>
        <dbReference type="PROSITE" id="PS50021"/>
    </source>
</evidence>
<accession>Q22W05</accession>
<dbReference type="InterPro" id="IPR036872">
    <property type="entry name" value="CH_dom_sf"/>
</dbReference>
<dbReference type="Gene3D" id="1.10.418.10">
    <property type="entry name" value="Calponin-like domain"/>
    <property type="match status" value="1"/>
</dbReference>
<dbReference type="Proteomes" id="UP000009168">
    <property type="component" value="Unassembled WGS sequence"/>
</dbReference>
<name>Q22W05_TETTS</name>
<dbReference type="PANTHER" id="PTHR12509">
    <property type="entry name" value="SPERMATOGENESIS-ASSOCIATED 4-RELATED"/>
    <property type="match status" value="1"/>
</dbReference>
<dbReference type="PROSITE" id="PS50021">
    <property type="entry name" value="CH"/>
    <property type="match status" value="1"/>
</dbReference>
<dbReference type="PANTHER" id="PTHR12509:SF9">
    <property type="entry name" value="SPERM FLAGELLAR PROTEIN 1 ISOFORM X1"/>
    <property type="match status" value="1"/>
</dbReference>
<dbReference type="InterPro" id="IPR001715">
    <property type="entry name" value="CH_dom"/>
</dbReference>
<dbReference type="GO" id="GO:0005930">
    <property type="term" value="C:axoneme"/>
    <property type="evidence" value="ECO:0007669"/>
    <property type="project" value="TreeGrafter"/>
</dbReference>
<evidence type="ECO:0000256" key="1">
    <source>
        <dbReference type="SAM" id="Coils"/>
    </source>
</evidence>
<dbReference type="GO" id="GO:0008017">
    <property type="term" value="F:microtubule binding"/>
    <property type="evidence" value="ECO:0007669"/>
    <property type="project" value="TreeGrafter"/>
</dbReference>
<dbReference type="Pfam" id="PF06294">
    <property type="entry name" value="CH_2"/>
    <property type="match status" value="1"/>
</dbReference>
<dbReference type="InterPro" id="IPR010441">
    <property type="entry name" value="CH_2"/>
</dbReference>
<organism evidence="3 4">
    <name type="scientific">Tetrahymena thermophila (strain SB210)</name>
    <dbReference type="NCBI Taxonomy" id="312017"/>
    <lineage>
        <taxon>Eukaryota</taxon>
        <taxon>Sar</taxon>
        <taxon>Alveolata</taxon>
        <taxon>Ciliophora</taxon>
        <taxon>Intramacronucleata</taxon>
        <taxon>Oligohymenophorea</taxon>
        <taxon>Hymenostomatida</taxon>
        <taxon>Tetrahymenina</taxon>
        <taxon>Tetrahymenidae</taxon>
        <taxon>Tetrahymena</taxon>
    </lineage>
</organism>
<dbReference type="HOGENOM" id="CLU_069635_2_1_1"/>
<dbReference type="FunFam" id="1.10.418.10:FF:000059">
    <property type="entry name" value="RIKEN cDNA 6430531B16 gene"/>
    <property type="match status" value="1"/>
</dbReference>
<keyword evidence="3" id="KW-0969">Cilium</keyword>
<dbReference type="InParanoid" id="Q22W05"/>
<dbReference type="RefSeq" id="XP_001009857.2">
    <property type="nucleotide sequence ID" value="XM_001009857.3"/>
</dbReference>
<dbReference type="EMBL" id="GG662820">
    <property type="protein sequence ID" value="EAR89611.2"/>
    <property type="molecule type" value="Genomic_DNA"/>
</dbReference>
<keyword evidence="1" id="KW-0175">Coiled coil</keyword>
<dbReference type="InterPro" id="IPR052111">
    <property type="entry name" value="Spermatogenesis_Ciliary_MAP"/>
</dbReference>
<keyword evidence="3" id="KW-0282">Flagellum</keyword>
<reference evidence="4" key="1">
    <citation type="journal article" date="2006" name="PLoS Biol.">
        <title>Macronuclear genome sequence of the ciliate Tetrahymena thermophila, a model eukaryote.</title>
        <authorList>
            <person name="Eisen J.A."/>
            <person name="Coyne R.S."/>
            <person name="Wu M."/>
            <person name="Wu D."/>
            <person name="Thiagarajan M."/>
            <person name="Wortman J.R."/>
            <person name="Badger J.H."/>
            <person name="Ren Q."/>
            <person name="Amedeo P."/>
            <person name="Jones K.M."/>
            <person name="Tallon L.J."/>
            <person name="Delcher A.L."/>
            <person name="Salzberg S.L."/>
            <person name="Silva J.C."/>
            <person name="Haas B.J."/>
            <person name="Majoros W.H."/>
            <person name="Farzad M."/>
            <person name="Carlton J.M."/>
            <person name="Smith R.K. Jr."/>
            <person name="Garg J."/>
            <person name="Pearlman R.E."/>
            <person name="Karrer K.M."/>
            <person name="Sun L."/>
            <person name="Manning G."/>
            <person name="Elde N.C."/>
            <person name="Turkewitz A.P."/>
            <person name="Asai D.J."/>
            <person name="Wilkes D.E."/>
            <person name="Wang Y."/>
            <person name="Cai H."/>
            <person name="Collins K."/>
            <person name="Stewart B.A."/>
            <person name="Lee S.R."/>
            <person name="Wilamowska K."/>
            <person name="Weinberg Z."/>
            <person name="Ruzzo W.L."/>
            <person name="Wloga D."/>
            <person name="Gaertig J."/>
            <person name="Frankel J."/>
            <person name="Tsao C.-C."/>
            <person name="Gorovsky M.A."/>
            <person name="Keeling P.J."/>
            <person name="Waller R.F."/>
            <person name="Patron N.J."/>
            <person name="Cherry J.M."/>
            <person name="Stover N.A."/>
            <person name="Krieger C.J."/>
            <person name="del Toro C."/>
            <person name="Ryder H.F."/>
            <person name="Williamson S.C."/>
            <person name="Barbeau R.A."/>
            <person name="Hamilton E.P."/>
            <person name="Orias E."/>
        </authorList>
    </citation>
    <scope>NUCLEOTIDE SEQUENCE [LARGE SCALE GENOMIC DNA]</scope>
    <source>
        <strain evidence="4">SB210</strain>
    </source>
</reference>
<feature type="domain" description="Calponin-homology (CH)" evidence="2">
    <location>
        <begin position="9"/>
        <end position="117"/>
    </location>
</feature>
<proteinExistence type="predicted"/>
<keyword evidence="3" id="KW-0966">Cell projection</keyword>
<dbReference type="GO" id="GO:0051493">
    <property type="term" value="P:regulation of cytoskeleton organization"/>
    <property type="evidence" value="ECO:0007669"/>
    <property type="project" value="TreeGrafter"/>
</dbReference>